<dbReference type="InterPro" id="IPR045861">
    <property type="entry name" value="CorA_cytoplasmic_dom"/>
</dbReference>
<gene>
    <name evidence="1" type="ORF">VSU01S_27880</name>
</gene>
<proteinExistence type="predicted"/>
<protein>
    <submittedName>
        <fullName evidence="1">Uncharacterized protein</fullName>
    </submittedName>
</protein>
<name>A0A511QT56_9VIBR</name>
<evidence type="ECO:0000313" key="2">
    <source>
        <dbReference type="Proteomes" id="UP000321113"/>
    </source>
</evidence>
<reference evidence="1 2" key="1">
    <citation type="submission" date="2019-07" db="EMBL/GenBank/DDBJ databases">
        <title>Whole genome shotgun sequence of Vibrio superstes NBRC 103154.</title>
        <authorList>
            <person name="Hosoyama A."/>
            <person name="Uohara A."/>
            <person name="Ohji S."/>
            <person name="Ichikawa N."/>
        </authorList>
    </citation>
    <scope>NUCLEOTIDE SEQUENCE [LARGE SCALE GENOMIC DNA]</scope>
    <source>
        <strain evidence="1 2">NBRC 103154</strain>
    </source>
</reference>
<dbReference type="SUPFAM" id="SSF143865">
    <property type="entry name" value="CorA soluble domain-like"/>
    <property type="match status" value="1"/>
</dbReference>
<dbReference type="EMBL" id="BJXK01000011">
    <property type="protein sequence ID" value="GEM80543.1"/>
    <property type="molecule type" value="Genomic_DNA"/>
</dbReference>
<dbReference type="Gene3D" id="3.30.460.20">
    <property type="entry name" value="CorA soluble domain-like"/>
    <property type="match status" value="1"/>
</dbReference>
<dbReference type="Proteomes" id="UP000321113">
    <property type="component" value="Unassembled WGS sequence"/>
</dbReference>
<dbReference type="RefSeq" id="WP_371860109.1">
    <property type="nucleotide sequence ID" value="NZ_BJXK01000011.1"/>
</dbReference>
<comment type="caution">
    <text evidence="1">The sequence shown here is derived from an EMBL/GenBank/DDBJ whole genome shotgun (WGS) entry which is preliminary data.</text>
</comment>
<dbReference type="AlphaFoldDB" id="A0A511QT56"/>
<dbReference type="Pfam" id="PF01544">
    <property type="entry name" value="CorA"/>
    <property type="match status" value="1"/>
</dbReference>
<keyword evidence="2" id="KW-1185">Reference proteome</keyword>
<sequence>MNQFVISSWDFSKGKAYTVESYDKLKAECWYHCQRDHSELAQQMIPTAMIESLLANDTRPRFEQSDEDCFLIILRGINLNHNAD</sequence>
<evidence type="ECO:0000313" key="1">
    <source>
        <dbReference type="EMBL" id="GEM80543.1"/>
    </source>
</evidence>
<organism evidence="1 2">
    <name type="scientific">Vibrio superstes NBRC 103154</name>
    <dbReference type="NCBI Taxonomy" id="1219062"/>
    <lineage>
        <taxon>Bacteria</taxon>
        <taxon>Pseudomonadati</taxon>
        <taxon>Pseudomonadota</taxon>
        <taxon>Gammaproteobacteria</taxon>
        <taxon>Vibrionales</taxon>
        <taxon>Vibrionaceae</taxon>
        <taxon>Vibrio</taxon>
    </lineage>
</organism>
<dbReference type="InterPro" id="IPR002523">
    <property type="entry name" value="MgTranspt_CorA/ZnTranspt_ZntB"/>
</dbReference>
<accession>A0A511QT56</accession>